<keyword evidence="2" id="KW-1185">Reference proteome</keyword>
<protein>
    <submittedName>
        <fullName evidence="1">Uncharacterized protein</fullName>
    </submittedName>
</protein>
<gene>
    <name evidence="1" type="ORF">HaLaN_27771</name>
</gene>
<name>A0A6A0A963_HAELA</name>
<dbReference type="EMBL" id="BLLF01004209">
    <property type="protein sequence ID" value="GFH29156.1"/>
    <property type="molecule type" value="Genomic_DNA"/>
</dbReference>
<dbReference type="AlphaFoldDB" id="A0A6A0A963"/>
<evidence type="ECO:0000313" key="1">
    <source>
        <dbReference type="EMBL" id="GFH29156.1"/>
    </source>
</evidence>
<organism evidence="1 2">
    <name type="scientific">Haematococcus lacustris</name>
    <name type="common">Green alga</name>
    <name type="synonym">Haematococcus pluvialis</name>
    <dbReference type="NCBI Taxonomy" id="44745"/>
    <lineage>
        <taxon>Eukaryota</taxon>
        <taxon>Viridiplantae</taxon>
        <taxon>Chlorophyta</taxon>
        <taxon>core chlorophytes</taxon>
        <taxon>Chlorophyceae</taxon>
        <taxon>CS clade</taxon>
        <taxon>Chlamydomonadales</taxon>
        <taxon>Haematococcaceae</taxon>
        <taxon>Haematococcus</taxon>
    </lineage>
</organism>
<proteinExistence type="predicted"/>
<comment type="caution">
    <text evidence="1">The sequence shown here is derived from an EMBL/GenBank/DDBJ whole genome shotgun (WGS) entry which is preliminary data.</text>
</comment>
<sequence>APNWDSYLELHQSANAADVTWCGGLGSLRTANNNMNPTCSVWFELAAITWTLTPGNPYWLL</sequence>
<reference evidence="1 2" key="1">
    <citation type="submission" date="2020-02" db="EMBL/GenBank/DDBJ databases">
        <title>Draft genome sequence of Haematococcus lacustris strain NIES-144.</title>
        <authorList>
            <person name="Morimoto D."/>
            <person name="Nakagawa S."/>
            <person name="Yoshida T."/>
            <person name="Sawayama S."/>
        </authorList>
    </citation>
    <scope>NUCLEOTIDE SEQUENCE [LARGE SCALE GENOMIC DNA]</scope>
    <source>
        <strain evidence="1 2">NIES-144</strain>
    </source>
</reference>
<dbReference type="Proteomes" id="UP000485058">
    <property type="component" value="Unassembled WGS sequence"/>
</dbReference>
<evidence type="ECO:0000313" key="2">
    <source>
        <dbReference type="Proteomes" id="UP000485058"/>
    </source>
</evidence>
<feature type="non-terminal residue" evidence="1">
    <location>
        <position position="1"/>
    </location>
</feature>
<accession>A0A6A0A963</accession>